<dbReference type="GO" id="GO:0016616">
    <property type="term" value="F:oxidoreductase activity, acting on the CH-OH group of donors, NAD or NADP as acceptor"/>
    <property type="evidence" value="ECO:0007669"/>
    <property type="project" value="TreeGrafter"/>
</dbReference>
<dbReference type="InterPro" id="IPR050425">
    <property type="entry name" value="NAD(P)_dehydrat-like"/>
</dbReference>
<dbReference type="PANTHER" id="PTHR10366">
    <property type="entry name" value="NAD DEPENDENT EPIMERASE/DEHYDRATASE"/>
    <property type="match status" value="1"/>
</dbReference>
<dbReference type="Proteomes" id="UP000187203">
    <property type="component" value="Unassembled WGS sequence"/>
</dbReference>
<evidence type="ECO:0000313" key="5">
    <source>
        <dbReference type="Proteomes" id="UP000187203"/>
    </source>
</evidence>
<dbReference type="CDD" id="cd08958">
    <property type="entry name" value="FR_SDR_e"/>
    <property type="match status" value="1"/>
</dbReference>
<evidence type="ECO:0000256" key="1">
    <source>
        <dbReference type="ARBA" id="ARBA00022857"/>
    </source>
</evidence>
<name>A0A1R3K7A5_9ROSI</name>
<reference evidence="5" key="1">
    <citation type="submission" date="2013-09" db="EMBL/GenBank/DDBJ databases">
        <title>Corchorus olitorius genome sequencing.</title>
        <authorList>
            <person name="Alam M."/>
            <person name="Haque M.S."/>
            <person name="Islam M.S."/>
            <person name="Emdad E.M."/>
            <person name="Islam M.M."/>
            <person name="Ahmed B."/>
            <person name="Halim A."/>
            <person name="Hossen Q.M.M."/>
            <person name="Hossain M.Z."/>
            <person name="Ahmed R."/>
            <person name="Khan M.M."/>
            <person name="Islam R."/>
            <person name="Rashid M.M."/>
            <person name="Khan S.A."/>
            <person name="Rahman M.S."/>
            <person name="Alam M."/>
            <person name="Yahiya A.S."/>
            <person name="Khan M.S."/>
            <person name="Azam M.S."/>
            <person name="Haque T."/>
            <person name="Lashkar M.Z.H."/>
            <person name="Akhand A.I."/>
            <person name="Morshed G."/>
            <person name="Roy S."/>
            <person name="Uddin K.S."/>
            <person name="Rabeya T."/>
            <person name="Hossain A.S."/>
            <person name="Chowdhury A."/>
            <person name="Snigdha A.R."/>
            <person name="Mortoza M.S."/>
            <person name="Matin S.A."/>
            <person name="Hoque S.M.E."/>
            <person name="Islam M.K."/>
            <person name="Roy D.K."/>
            <person name="Haider R."/>
            <person name="Moosa M.M."/>
            <person name="Elias S.M."/>
            <person name="Hasan A.M."/>
            <person name="Jahan S."/>
            <person name="Shafiuddin M."/>
            <person name="Mahmood N."/>
            <person name="Shommy N.S."/>
        </authorList>
    </citation>
    <scope>NUCLEOTIDE SEQUENCE [LARGE SCALE GENOMIC DNA]</scope>
    <source>
        <strain evidence="5">cv. O-4</strain>
    </source>
</reference>
<dbReference type="EMBL" id="AWUE01014570">
    <property type="protein sequence ID" value="OMP02959.1"/>
    <property type="molecule type" value="Genomic_DNA"/>
</dbReference>
<evidence type="ECO:0000313" key="4">
    <source>
        <dbReference type="EMBL" id="OMP02959.1"/>
    </source>
</evidence>
<dbReference type="Gene3D" id="3.40.50.720">
    <property type="entry name" value="NAD(P)-binding Rossmann-like Domain"/>
    <property type="match status" value="1"/>
</dbReference>
<dbReference type="STRING" id="93759.A0A1R3K7A5"/>
<dbReference type="InterPro" id="IPR001509">
    <property type="entry name" value="Epimerase_deHydtase"/>
</dbReference>
<proteinExistence type="predicted"/>
<keyword evidence="1" id="KW-0521">NADP</keyword>
<dbReference type="AlphaFoldDB" id="A0A1R3K7A5"/>
<evidence type="ECO:0000259" key="3">
    <source>
        <dbReference type="Pfam" id="PF01370"/>
    </source>
</evidence>
<keyword evidence="2" id="KW-0560">Oxidoreductase</keyword>
<gene>
    <name evidence="4" type="ORF">COLO4_10667</name>
</gene>
<organism evidence="4 5">
    <name type="scientific">Corchorus olitorius</name>
    <dbReference type="NCBI Taxonomy" id="93759"/>
    <lineage>
        <taxon>Eukaryota</taxon>
        <taxon>Viridiplantae</taxon>
        <taxon>Streptophyta</taxon>
        <taxon>Embryophyta</taxon>
        <taxon>Tracheophyta</taxon>
        <taxon>Spermatophyta</taxon>
        <taxon>Magnoliopsida</taxon>
        <taxon>eudicotyledons</taxon>
        <taxon>Gunneridae</taxon>
        <taxon>Pentapetalae</taxon>
        <taxon>rosids</taxon>
        <taxon>malvids</taxon>
        <taxon>Malvales</taxon>
        <taxon>Malvaceae</taxon>
        <taxon>Grewioideae</taxon>
        <taxon>Apeibeae</taxon>
        <taxon>Corchorus</taxon>
    </lineage>
</organism>
<accession>A0A1R3K7A5</accession>
<dbReference type="InterPro" id="IPR036291">
    <property type="entry name" value="NAD(P)-bd_dom_sf"/>
</dbReference>
<feature type="domain" description="NAD-dependent epimerase/dehydratase" evidence="3">
    <location>
        <begin position="9"/>
        <end position="262"/>
    </location>
</feature>
<sequence>MEKKANIKVCVTGGAGYIASSLIKKLLEKGYIVHATLRNLDDKSKVGILKSLPGADTNLVLFQADIYNPNQFARAIHGCEYVFHVATPMLHDTQSSMFKDTIEAAVAGARSIAESCIRSQTVKRLIYTASVMAASPLTDDGLKFKSVVNESCWTPVDLLFTHCNEVTLGYTRSKTLAEKEALSYNEKYNGKLEVVTLACGLVGGETLLSYVPLSVEVTFAHITGKLFSVDGLRLLQELLGSVPLIHIDDVCDAHIFCMEKPSMRGRFLCAAANPTIKEIETYFRENHPECKIVDQVLMGEEKGGINGLDSSKLMKMGFEYKNDLKKILDDSVKCGRRLGALISIDQSNIIQGNGFVAVAGDMKNCSICFDKAYSS</sequence>
<dbReference type="SUPFAM" id="SSF51735">
    <property type="entry name" value="NAD(P)-binding Rossmann-fold domains"/>
    <property type="match status" value="1"/>
</dbReference>
<protein>
    <submittedName>
        <fullName evidence="4">NAD-dependent epimerase/dehydratase</fullName>
    </submittedName>
</protein>
<dbReference type="OrthoDB" id="2735536at2759"/>
<dbReference type="FunFam" id="3.40.50.720:FF:000645">
    <property type="entry name" value="Anthocyanidin reductase ((2S)-flavan-3-ol-forming)"/>
    <property type="match status" value="1"/>
</dbReference>
<dbReference type="Pfam" id="PF01370">
    <property type="entry name" value="Epimerase"/>
    <property type="match status" value="1"/>
</dbReference>
<evidence type="ECO:0000256" key="2">
    <source>
        <dbReference type="ARBA" id="ARBA00023002"/>
    </source>
</evidence>
<comment type="caution">
    <text evidence="4">The sequence shown here is derived from an EMBL/GenBank/DDBJ whole genome shotgun (WGS) entry which is preliminary data.</text>
</comment>
<keyword evidence="5" id="KW-1185">Reference proteome</keyword>
<dbReference type="PANTHER" id="PTHR10366:SF809">
    <property type="entry name" value="ANTHOCYANIDIN REDUCTASE"/>
    <property type="match status" value="1"/>
</dbReference>